<name>A0ABR9M4Q3_9ACTN</name>
<dbReference type="Pfam" id="PF12697">
    <property type="entry name" value="Abhydrolase_6"/>
    <property type="match status" value="1"/>
</dbReference>
<proteinExistence type="predicted"/>
<dbReference type="EC" id="3.1.1.3" evidence="3"/>
<gene>
    <name evidence="3" type="ORF">H4W80_006145</name>
</gene>
<dbReference type="InterPro" id="IPR000073">
    <property type="entry name" value="AB_hydrolase_1"/>
</dbReference>
<sequence>MSSRRRRITGLVAAGILLAGLGPCRQVQAAQKEPVILIHGWNGSPTEFAQMEAALEQAGHPAYTIDLPGEENVANAGAIRDLVAQVRQENGGGKVSLVGHSMGGLSARYYLKFLGGADATLSYVSMGTGQRGYWPACLLPANQGGQMCPSGTFISQLNSGDPTPGTVRYTLLVSSLDETRNDVIDGVWCRAEFPGVAHADEPKSQVFIDGVISALDGTCPS</sequence>
<protein>
    <submittedName>
        <fullName evidence="3">Triacylglycerol lipase</fullName>
        <ecNumber evidence="3">3.1.1.3</ecNumber>
    </submittedName>
</protein>
<dbReference type="Proteomes" id="UP000633509">
    <property type="component" value="Unassembled WGS sequence"/>
</dbReference>
<feature type="domain" description="AB hydrolase-1" evidence="2">
    <location>
        <begin position="35"/>
        <end position="134"/>
    </location>
</feature>
<dbReference type="SUPFAM" id="SSF53474">
    <property type="entry name" value="alpha/beta-Hydrolases"/>
    <property type="match status" value="1"/>
</dbReference>
<keyword evidence="4" id="KW-1185">Reference proteome</keyword>
<feature type="chain" id="PRO_5047524811" evidence="1">
    <location>
        <begin position="30"/>
        <end position="221"/>
    </location>
</feature>
<feature type="signal peptide" evidence="1">
    <location>
        <begin position="1"/>
        <end position="29"/>
    </location>
</feature>
<organism evidence="3 4">
    <name type="scientific">Nonomuraea angiospora</name>
    <dbReference type="NCBI Taxonomy" id="46172"/>
    <lineage>
        <taxon>Bacteria</taxon>
        <taxon>Bacillati</taxon>
        <taxon>Actinomycetota</taxon>
        <taxon>Actinomycetes</taxon>
        <taxon>Streptosporangiales</taxon>
        <taxon>Streptosporangiaceae</taxon>
        <taxon>Nonomuraea</taxon>
    </lineage>
</organism>
<keyword evidence="1" id="KW-0732">Signal</keyword>
<reference evidence="3 4" key="1">
    <citation type="submission" date="2020-10" db="EMBL/GenBank/DDBJ databases">
        <title>Sequencing the genomes of 1000 actinobacteria strains.</title>
        <authorList>
            <person name="Klenk H.-P."/>
        </authorList>
    </citation>
    <scope>NUCLEOTIDE SEQUENCE [LARGE SCALE GENOMIC DNA]</scope>
    <source>
        <strain evidence="3 4">DSM 43173</strain>
    </source>
</reference>
<evidence type="ECO:0000256" key="1">
    <source>
        <dbReference type="SAM" id="SignalP"/>
    </source>
</evidence>
<dbReference type="RefSeq" id="WP_192788203.1">
    <property type="nucleotide sequence ID" value="NZ_JADBEK010000001.1"/>
</dbReference>
<keyword evidence="3" id="KW-0378">Hydrolase</keyword>
<dbReference type="InterPro" id="IPR029058">
    <property type="entry name" value="AB_hydrolase_fold"/>
</dbReference>
<dbReference type="EMBL" id="JADBEK010000001">
    <property type="protein sequence ID" value="MBE1587887.1"/>
    <property type="molecule type" value="Genomic_DNA"/>
</dbReference>
<dbReference type="Gene3D" id="3.40.50.1820">
    <property type="entry name" value="alpha/beta hydrolase"/>
    <property type="match status" value="1"/>
</dbReference>
<dbReference type="GO" id="GO:0004806">
    <property type="term" value="F:triacylglycerol lipase activity"/>
    <property type="evidence" value="ECO:0007669"/>
    <property type="project" value="UniProtKB-EC"/>
</dbReference>
<evidence type="ECO:0000313" key="4">
    <source>
        <dbReference type="Proteomes" id="UP000633509"/>
    </source>
</evidence>
<evidence type="ECO:0000313" key="3">
    <source>
        <dbReference type="EMBL" id="MBE1587887.1"/>
    </source>
</evidence>
<evidence type="ECO:0000259" key="2">
    <source>
        <dbReference type="Pfam" id="PF12697"/>
    </source>
</evidence>
<comment type="caution">
    <text evidence="3">The sequence shown here is derived from an EMBL/GenBank/DDBJ whole genome shotgun (WGS) entry which is preliminary data.</text>
</comment>
<accession>A0ABR9M4Q3</accession>